<evidence type="ECO:0000313" key="3">
    <source>
        <dbReference type="Proteomes" id="UP001596106"/>
    </source>
</evidence>
<evidence type="ECO:0000313" key="2">
    <source>
        <dbReference type="EMBL" id="MFC5407701.1"/>
    </source>
</evidence>
<protein>
    <submittedName>
        <fullName evidence="2">DsbA family protein</fullName>
    </submittedName>
</protein>
<dbReference type="InterPro" id="IPR012336">
    <property type="entry name" value="Thioredoxin-like_fold"/>
</dbReference>
<dbReference type="EMBL" id="JBHSMA010000001">
    <property type="protein sequence ID" value="MFC5407701.1"/>
    <property type="molecule type" value="Genomic_DNA"/>
</dbReference>
<reference evidence="3" key="1">
    <citation type="journal article" date="2019" name="Int. J. Syst. Evol. Microbiol.">
        <title>The Global Catalogue of Microorganisms (GCM) 10K type strain sequencing project: providing services to taxonomists for standard genome sequencing and annotation.</title>
        <authorList>
            <consortium name="The Broad Institute Genomics Platform"/>
            <consortium name="The Broad Institute Genome Sequencing Center for Infectious Disease"/>
            <person name="Wu L."/>
            <person name="Ma J."/>
        </authorList>
    </citation>
    <scope>NUCLEOTIDE SEQUENCE [LARGE SCALE GENOMIC DNA]</scope>
    <source>
        <strain evidence="3">CCUG 55250</strain>
    </source>
</reference>
<dbReference type="Pfam" id="PF13462">
    <property type="entry name" value="Thioredoxin_4"/>
    <property type="match status" value="1"/>
</dbReference>
<organism evidence="2 3">
    <name type="scientific">Larkinella bovis</name>
    <dbReference type="NCBI Taxonomy" id="683041"/>
    <lineage>
        <taxon>Bacteria</taxon>
        <taxon>Pseudomonadati</taxon>
        <taxon>Bacteroidota</taxon>
        <taxon>Cytophagia</taxon>
        <taxon>Cytophagales</taxon>
        <taxon>Spirosomataceae</taxon>
        <taxon>Larkinella</taxon>
    </lineage>
</organism>
<feature type="domain" description="Thioredoxin-like fold" evidence="1">
    <location>
        <begin position="59"/>
        <end position="175"/>
    </location>
</feature>
<accession>A0ABW0I5N5</accession>
<sequence>MRLVRLNRTLSNLLSNDLHICLCNNCAQPDRTARVWGFYLPKSRRIRPLIDTLLDHFRDHLAYTYRHFPNSQDNQSFLAAVAAEAAKRQGKFWPMARGLTSLPSVTFPAVSALAIDLSLDHRQFIHDLLDNQLYNLVKADYRDGLNLGVVHTPTLLVNGQLFHGKITLARLLPILQHQAQPGRKAVLGSVDKRSGRIDWGHNGVW</sequence>
<dbReference type="SUPFAM" id="SSF52833">
    <property type="entry name" value="Thioredoxin-like"/>
    <property type="match status" value="1"/>
</dbReference>
<dbReference type="RefSeq" id="WP_379840385.1">
    <property type="nucleotide sequence ID" value="NZ_JBHSMA010000001.1"/>
</dbReference>
<evidence type="ECO:0000259" key="1">
    <source>
        <dbReference type="Pfam" id="PF13462"/>
    </source>
</evidence>
<dbReference type="Gene3D" id="3.40.30.10">
    <property type="entry name" value="Glutaredoxin"/>
    <property type="match status" value="1"/>
</dbReference>
<proteinExistence type="predicted"/>
<gene>
    <name evidence="2" type="ORF">ACFPMF_00150</name>
</gene>
<comment type="caution">
    <text evidence="2">The sequence shown here is derived from an EMBL/GenBank/DDBJ whole genome shotgun (WGS) entry which is preliminary data.</text>
</comment>
<keyword evidence="3" id="KW-1185">Reference proteome</keyword>
<dbReference type="InterPro" id="IPR036249">
    <property type="entry name" value="Thioredoxin-like_sf"/>
</dbReference>
<name>A0ABW0I5N5_9BACT</name>
<dbReference type="Proteomes" id="UP001596106">
    <property type="component" value="Unassembled WGS sequence"/>
</dbReference>